<sequence>MSRSERYAEFLQHNVNNRFSFTDREKIMYLESYMDVIMIDTNDTKTKHHAGYQLSLSLVEGDSDTKIDITFNHPNLPNGEMSYFEVLYSAERVEEIALQLQFAEMRNPEFEIDRSLRICVTIEKDPV</sequence>
<organism evidence="1 2">
    <name type="scientific">Caenorhabditis angaria</name>
    <dbReference type="NCBI Taxonomy" id="860376"/>
    <lineage>
        <taxon>Eukaryota</taxon>
        <taxon>Metazoa</taxon>
        <taxon>Ecdysozoa</taxon>
        <taxon>Nematoda</taxon>
        <taxon>Chromadorea</taxon>
        <taxon>Rhabditida</taxon>
        <taxon>Rhabditina</taxon>
        <taxon>Rhabditomorpha</taxon>
        <taxon>Rhabditoidea</taxon>
        <taxon>Rhabditidae</taxon>
        <taxon>Peloderinae</taxon>
        <taxon>Caenorhabditis</taxon>
    </lineage>
</organism>
<reference evidence="1" key="1">
    <citation type="submission" date="2022-11" db="EMBL/GenBank/DDBJ databases">
        <authorList>
            <person name="Kikuchi T."/>
        </authorList>
    </citation>
    <scope>NUCLEOTIDE SEQUENCE</scope>
    <source>
        <strain evidence="1">PS1010</strain>
    </source>
</reference>
<dbReference type="AlphaFoldDB" id="A0A9P1NA46"/>
<keyword evidence="2" id="KW-1185">Reference proteome</keyword>
<dbReference type="EMBL" id="CANHGI010000006">
    <property type="protein sequence ID" value="CAI5456671.1"/>
    <property type="molecule type" value="Genomic_DNA"/>
</dbReference>
<accession>A0A9P1NA46</accession>
<comment type="caution">
    <text evidence="1">The sequence shown here is derived from an EMBL/GenBank/DDBJ whole genome shotgun (WGS) entry which is preliminary data.</text>
</comment>
<proteinExistence type="predicted"/>
<protein>
    <submittedName>
        <fullName evidence="1">Uncharacterized protein</fullName>
    </submittedName>
</protein>
<gene>
    <name evidence="1" type="ORF">CAMP_LOCUS19308</name>
</gene>
<name>A0A9P1NA46_9PELO</name>
<dbReference type="Proteomes" id="UP001152747">
    <property type="component" value="Unassembled WGS sequence"/>
</dbReference>
<evidence type="ECO:0000313" key="1">
    <source>
        <dbReference type="EMBL" id="CAI5456671.1"/>
    </source>
</evidence>
<evidence type="ECO:0000313" key="2">
    <source>
        <dbReference type="Proteomes" id="UP001152747"/>
    </source>
</evidence>